<keyword evidence="1" id="KW-0805">Transcription regulation</keyword>
<dbReference type="SUPFAM" id="SSF46785">
    <property type="entry name" value="Winged helix' DNA-binding domain"/>
    <property type="match status" value="1"/>
</dbReference>
<dbReference type="InterPro" id="IPR014757">
    <property type="entry name" value="Tscrpt_reg_IclR_C"/>
</dbReference>
<feature type="domain" description="HTH iclR-type" evidence="4">
    <location>
        <begin position="62"/>
        <end position="124"/>
    </location>
</feature>
<keyword evidence="3" id="KW-0804">Transcription</keyword>
<dbReference type="PANTHER" id="PTHR30136">
    <property type="entry name" value="HELIX-TURN-HELIX TRANSCRIPTIONAL REGULATOR, ICLR FAMILY"/>
    <property type="match status" value="1"/>
</dbReference>
<dbReference type="PROSITE" id="PS51078">
    <property type="entry name" value="ICLR_ED"/>
    <property type="match status" value="1"/>
</dbReference>
<protein>
    <submittedName>
        <fullName evidence="6">IclR family transcriptional regulator</fullName>
    </submittedName>
</protein>
<evidence type="ECO:0000256" key="3">
    <source>
        <dbReference type="ARBA" id="ARBA00023163"/>
    </source>
</evidence>
<gene>
    <name evidence="6" type="ORF">P4U43_07405</name>
</gene>
<feature type="domain" description="IclR-ED" evidence="5">
    <location>
        <begin position="125"/>
        <end position="308"/>
    </location>
</feature>
<dbReference type="EMBL" id="JAROKN010000013">
    <property type="protein sequence ID" value="MDF9277613.1"/>
    <property type="molecule type" value="Genomic_DNA"/>
</dbReference>
<reference evidence="6 7" key="1">
    <citation type="journal article" date="2023" name="Int. J. Syst. Evol. Microbiol.">
        <title>Arthrobacter vasquezii sp. nov., isolated from a soil sample from Union Glacier, Antarctica.</title>
        <authorList>
            <person name="Valenzuela-Ibaceta F."/>
            <person name="Carrasco V."/>
            <person name="Lagos-Moraga S."/>
            <person name="Dietz-Vargas C."/>
            <person name="Navarro C.A."/>
            <person name="Perez-Donoso J.M."/>
        </authorList>
    </citation>
    <scope>NUCLEOTIDE SEQUENCE [LARGE SCALE GENOMIC DNA]</scope>
    <source>
        <strain evidence="6 7">EH-1B-1</strain>
    </source>
</reference>
<dbReference type="RefSeq" id="WP_277358171.1">
    <property type="nucleotide sequence ID" value="NZ_JAROKN010000013.1"/>
</dbReference>
<evidence type="ECO:0000313" key="6">
    <source>
        <dbReference type="EMBL" id="MDF9277613.1"/>
    </source>
</evidence>
<name>A0ABT6CUA7_9MICC</name>
<dbReference type="Pfam" id="PF09339">
    <property type="entry name" value="HTH_IclR"/>
    <property type="match status" value="1"/>
</dbReference>
<dbReference type="Pfam" id="PF01614">
    <property type="entry name" value="IclR_C"/>
    <property type="match status" value="1"/>
</dbReference>
<organism evidence="6 7">
    <name type="scientific">Arthrobacter vasquezii</name>
    <dbReference type="NCBI Taxonomy" id="2977629"/>
    <lineage>
        <taxon>Bacteria</taxon>
        <taxon>Bacillati</taxon>
        <taxon>Actinomycetota</taxon>
        <taxon>Actinomycetes</taxon>
        <taxon>Micrococcales</taxon>
        <taxon>Micrococcaceae</taxon>
        <taxon>Arthrobacter</taxon>
    </lineage>
</organism>
<dbReference type="Gene3D" id="1.10.10.10">
    <property type="entry name" value="Winged helix-like DNA-binding domain superfamily/Winged helix DNA-binding domain"/>
    <property type="match status" value="1"/>
</dbReference>
<dbReference type="PANTHER" id="PTHR30136:SF24">
    <property type="entry name" value="HTH-TYPE TRANSCRIPTIONAL REPRESSOR ALLR"/>
    <property type="match status" value="1"/>
</dbReference>
<sequence length="313" mass="33991">MGCRSSYSCRIRHDHQIRAPLNFAPSPRAEAPTSVWRLIAASQAAPPNHHHAHGRPQPDERKGVIDRAASVLFSFSVRRPRMTLGEIAQTAALPPSTVRRLLVQLSEGGLIQQDPQSGHYSLSLRFVQLGAVALETVDIVRLSQPILQELSFETKEAAFLGQLEPQGVVYLSVCQPSVPIRVSTRAGEVRPAHVTSIGKKLLAFLPEHEFHEWLESHPLEATTGHALTTPGELIADLEQIRERGYGINYQESSMEFASVAAPVRDHNRDVIAAVAVSGPVYRIDQTDIPGLGSAAVEAAKQLSARLGNVAATA</sequence>
<accession>A0ABT6CUA7</accession>
<evidence type="ECO:0000313" key="7">
    <source>
        <dbReference type="Proteomes" id="UP001220456"/>
    </source>
</evidence>
<dbReference type="SMART" id="SM00346">
    <property type="entry name" value="HTH_ICLR"/>
    <property type="match status" value="1"/>
</dbReference>
<dbReference type="PROSITE" id="PS51077">
    <property type="entry name" value="HTH_ICLR"/>
    <property type="match status" value="1"/>
</dbReference>
<dbReference type="Proteomes" id="UP001220456">
    <property type="component" value="Unassembled WGS sequence"/>
</dbReference>
<dbReference type="InterPro" id="IPR036390">
    <property type="entry name" value="WH_DNA-bd_sf"/>
</dbReference>
<keyword evidence="2" id="KW-0238">DNA-binding</keyword>
<dbReference type="InterPro" id="IPR029016">
    <property type="entry name" value="GAF-like_dom_sf"/>
</dbReference>
<dbReference type="SUPFAM" id="SSF55781">
    <property type="entry name" value="GAF domain-like"/>
    <property type="match status" value="1"/>
</dbReference>
<dbReference type="InterPro" id="IPR036388">
    <property type="entry name" value="WH-like_DNA-bd_sf"/>
</dbReference>
<proteinExistence type="predicted"/>
<evidence type="ECO:0000259" key="5">
    <source>
        <dbReference type="PROSITE" id="PS51078"/>
    </source>
</evidence>
<comment type="caution">
    <text evidence="6">The sequence shown here is derived from an EMBL/GenBank/DDBJ whole genome shotgun (WGS) entry which is preliminary data.</text>
</comment>
<evidence type="ECO:0000256" key="1">
    <source>
        <dbReference type="ARBA" id="ARBA00023015"/>
    </source>
</evidence>
<dbReference type="InterPro" id="IPR050707">
    <property type="entry name" value="HTH_MetabolicPath_Reg"/>
</dbReference>
<keyword evidence="7" id="KW-1185">Reference proteome</keyword>
<evidence type="ECO:0000256" key="2">
    <source>
        <dbReference type="ARBA" id="ARBA00023125"/>
    </source>
</evidence>
<dbReference type="Gene3D" id="3.30.450.40">
    <property type="match status" value="1"/>
</dbReference>
<dbReference type="InterPro" id="IPR005471">
    <property type="entry name" value="Tscrpt_reg_IclR_N"/>
</dbReference>
<evidence type="ECO:0000259" key="4">
    <source>
        <dbReference type="PROSITE" id="PS51077"/>
    </source>
</evidence>